<dbReference type="Gene3D" id="3.50.90.10">
    <property type="entry name" value="YerB-like"/>
    <property type="match status" value="1"/>
</dbReference>
<dbReference type="EMBL" id="CAFBOS010000038">
    <property type="protein sequence ID" value="CAB4988604.1"/>
    <property type="molecule type" value="Genomic_DNA"/>
</dbReference>
<dbReference type="Pfam" id="PF11258">
    <property type="entry name" value="DUF3048"/>
    <property type="match status" value="1"/>
</dbReference>
<dbReference type="EMBL" id="CAFBMH010000015">
    <property type="protein sequence ID" value="CAB4897088.1"/>
    <property type="molecule type" value="Genomic_DNA"/>
</dbReference>
<accession>A0A6J6TW85</accession>
<organism evidence="4">
    <name type="scientific">freshwater metagenome</name>
    <dbReference type="NCBI Taxonomy" id="449393"/>
    <lineage>
        <taxon>unclassified sequences</taxon>
        <taxon>metagenomes</taxon>
        <taxon>ecological metagenomes</taxon>
    </lineage>
</organism>
<dbReference type="InterPro" id="IPR023158">
    <property type="entry name" value="YerB-like_sf"/>
</dbReference>
<feature type="domain" description="DUF3048" evidence="2">
    <location>
        <begin position="63"/>
        <end position="212"/>
    </location>
</feature>
<feature type="compositionally biased region" description="Low complexity" evidence="1">
    <location>
        <begin position="41"/>
        <end position="54"/>
    </location>
</feature>
<evidence type="ECO:0000256" key="1">
    <source>
        <dbReference type="SAM" id="MobiDB-lite"/>
    </source>
</evidence>
<reference evidence="4" key="1">
    <citation type="submission" date="2020-05" db="EMBL/GenBank/DDBJ databases">
        <authorList>
            <person name="Chiriac C."/>
            <person name="Salcher M."/>
            <person name="Ghai R."/>
            <person name="Kavagutti S V."/>
        </authorList>
    </citation>
    <scope>NUCLEOTIDE SEQUENCE</scope>
</reference>
<evidence type="ECO:0000313" key="6">
    <source>
        <dbReference type="EMBL" id="CAB4988604.1"/>
    </source>
</evidence>
<evidence type="ECO:0000259" key="2">
    <source>
        <dbReference type="Pfam" id="PF11258"/>
    </source>
</evidence>
<feature type="region of interest" description="Disordered" evidence="1">
    <location>
        <begin position="31"/>
        <end position="62"/>
    </location>
</feature>
<evidence type="ECO:0000313" key="5">
    <source>
        <dbReference type="EMBL" id="CAB4897088.1"/>
    </source>
</evidence>
<dbReference type="InterPro" id="IPR035328">
    <property type="entry name" value="DUF3048_C"/>
</dbReference>
<sequence length="372" mass="38765">MFDCSTARARPLALLVALGIVVVACGGNGEKATLDAPTPPNSTNTSTVAPTSTTMIDGPKSPLTGLVATDPTSLGRAALIVKIDNADGAGCDDAARPQIGISRADVVYEILVEGITRFMAVFQSDMPESIGPVRSARSSDVDLIAMFNSPMFAWSGNNENVASDLSKVRGRYVDVGHSSGAGSSFYRDKDRCAPHNLLVNPADLYDYAADKKTGVPTPVFAYRSTGAALPATARATGGVRLTTGGDVVYVWNPTRNGWDRTQKGTPHLAADGKETVPISPANVVVLEVIYASSSTPGSPLAITLGSGKAHVFTAGKVIDGTWSRGENADAWILTDEAGAPITLTPGKTWVALSQKDKAQEIDTVAAAKFLKS</sequence>
<dbReference type="SUPFAM" id="SSF159774">
    <property type="entry name" value="YerB-like"/>
    <property type="match status" value="1"/>
</dbReference>
<evidence type="ECO:0000313" key="4">
    <source>
        <dbReference type="EMBL" id="CAB4751871.1"/>
    </source>
</evidence>
<gene>
    <name evidence="4" type="ORF">UFOPK2754_01853</name>
    <name evidence="5" type="ORF">UFOPK3543_00643</name>
    <name evidence="6" type="ORF">UFOPK3967_00848</name>
</gene>
<protein>
    <submittedName>
        <fullName evidence="4">Unannotated protein</fullName>
    </submittedName>
</protein>
<dbReference type="AlphaFoldDB" id="A0A6J6TW85"/>
<dbReference type="InterPro" id="IPR021416">
    <property type="entry name" value="DUF3048_N"/>
</dbReference>
<proteinExistence type="predicted"/>
<evidence type="ECO:0000259" key="3">
    <source>
        <dbReference type="Pfam" id="PF17479"/>
    </source>
</evidence>
<dbReference type="Pfam" id="PF17479">
    <property type="entry name" value="DUF3048_C"/>
    <property type="match status" value="1"/>
</dbReference>
<name>A0A6J6TW85_9ZZZZ</name>
<dbReference type="EMBL" id="CAEZYR010000068">
    <property type="protein sequence ID" value="CAB4751871.1"/>
    <property type="molecule type" value="Genomic_DNA"/>
</dbReference>
<feature type="domain" description="DUF3048" evidence="3">
    <location>
        <begin position="245"/>
        <end position="350"/>
    </location>
</feature>